<sequence length="254" mass="28657">MHYLRSTLPPLRNPVWLLFVPPLLGRAWLLYRLHALNLPVSLTITLLLILLLAALGWCSAALLARHAHLSERPRERFLVMTTLGTLAAPLPLALLERVGWDINFAWITLLLPDLSTPWLLNFAHLCVLLVPFLALAFIIRSWLISLIDPKHSILTCLRRLTALPFALGGAMFLLALTLYRLHAATMFTHGALALAMLALPFILAALFILPYLLTEWSEKRGQSLSPRVRVALHIAMLVVIALYFLSQLYIYYAF</sequence>
<name>A0ABQ3V6Y1_9CHLR</name>
<keyword evidence="1" id="KW-0812">Transmembrane</keyword>
<comment type="caution">
    <text evidence="2">The sequence shown here is derived from an EMBL/GenBank/DDBJ whole genome shotgun (WGS) entry which is preliminary data.</text>
</comment>
<dbReference type="RefSeq" id="WP_201377004.1">
    <property type="nucleotide sequence ID" value="NZ_BNJG01000008.1"/>
</dbReference>
<proteinExistence type="predicted"/>
<keyword evidence="1" id="KW-0472">Membrane</keyword>
<dbReference type="Proteomes" id="UP000654345">
    <property type="component" value="Unassembled WGS sequence"/>
</dbReference>
<evidence type="ECO:0000313" key="2">
    <source>
        <dbReference type="EMBL" id="GHO60989.1"/>
    </source>
</evidence>
<feature type="transmembrane region" description="Helical" evidence="1">
    <location>
        <begin position="76"/>
        <end position="95"/>
    </location>
</feature>
<reference evidence="2 3" key="1">
    <citation type="journal article" date="2021" name="Int. J. Syst. Evol. Microbiol.">
        <title>Reticulibacter mediterranei gen. nov., sp. nov., within the new family Reticulibacteraceae fam. nov., and Ktedonospora formicarum gen. nov., sp. nov., Ktedonobacter robiniae sp. nov., Dictyobacter formicarum sp. nov. and Dictyobacter arantiisoli sp. nov., belonging to the class Ktedonobacteria.</title>
        <authorList>
            <person name="Yabe S."/>
            <person name="Zheng Y."/>
            <person name="Wang C.M."/>
            <person name="Sakai Y."/>
            <person name="Abe K."/>
            <person name="Yokota A."/>
            <person name="Donadio S."/>
            <person name="Cavaletti L."/>
            <person name="Monciardini P."/>
        </authorList>
    </citation>
    <scope>NUCLEOTIDE SEQUENCE [LARGE SCALE GENOMIC DNA]</scope>
    <source>
        <strain evidence="2 3">SOSP1-30</strain>
    </source>
</reference>
<feature type="transmembrane region" description="Helical" evidence="1">
    <location>
        <begin position="40"/>
        <end position="64"/>
    </location>
</feature>
<feature type="transmembrane region" description="Helical" evidence="1">
    <location>
        <begin position="160"/>
        <end position="179"/>
    </location>
</feature>
<evidence type="ECO:0000256" key="1">
    <source>
        <dbReference type="SAM" id="Phobius"/>
    </source>
</evidence>
<feature type="transmembrane region" description="Helical" evidence="1">
    <location>
        <begin position="234"/>
        <end position="252"/>
    </location>
</feature>
<dbReference type="EMBL" id="BNJG01000008">
    <property type="protein sequence ID" value="GHO60989.1"/>
    <property type="molecule type" value="Genomic_DNA"/>
</dbReference>
<feature type="transmembrane region" description="Helical" evidence="1">
    <location>
        <begin position="15"/>
        <end position="34"/>
    </location>
</feature>
<feature type="transmembrane region" description="Helical" evidence="1">
    <location>
        <begin position="191"/>
        <end position="213"/>
    </location>
</feature>
<protein>
    <submittedName>
        <fullName evidence="2">Uncharacterized protein</fullName>
    </submittedName>
</protein>
<evidence type="ECO:0000313" key="3">
    <source>
        <dbReference type="Proteomes" id="UP000654345"/>
    </source>
</evidence>
<feature type="transmembrane region" description="Helical" evidence="1">
    <location>
        <begin position="118"/>
        <end position="139"/>
    </location>
</feature>
<keyword evidence="3" id="KW-1185">Reference proteome</keyword>
<keyword evidence="1" id="KW-1133">Transmembrane helix</keyword>
<gene>
    <name evidence="2" type="ORF">KSB_94640</name>
</gene>
<organism evidence="2 3">
    <name type="scientific">Ktedonobacter robiniae</name>
    <dbReference type="NCBI Taxonomy" id="2778365"/>
    <lineage>
        <taxon>Bacteria</taxon>
        <taxon>Bacillati</taxon>
        <taxon>Chloroflexota</taxon>
        <taxon>Ktedonobacteria</taxon>
        <taxon>Ktedonobacterales</taxon>
        <taxon>Ktedonobacteraceae</taxon>
        <taxon>Ktedonobacter</taxon>
    </lineage>
</organism>
<accession>A0ABQ3V6Y1</accession>